<proteinExistence type="predicted"/>
<reference evidence="1" key="1">
    <citation type="submission" date="2019-10" db="EMBL/GenBank/DDBJ databases">
        <authorList>
            <consortium name="DOE Joint Genome Institute"/>
            <person name="Kuo A."/>
            <person name="Miyauchi S."/>
            <person name="Kiss E."/>
            <person name="Drula E."/>
            <person name="Kohler A."/>
            <person name="Sanchez-Garcia M."/>
            <person name="Andreopoulos B."/>
            <person name="Barry K.W."/>
            <person name="Bonito G."/>
            <person name="Buee M."/>
            <person name="Carver A."/>
            <person name="Chen C."/>
            <person name="Cichocki N."/>
            <person name="Clum A."/>
            <person name="Culley D."/>
            <person name="Crous P.W."/>
            <person name="Fauchery L."/>
            <person name="Girlanda M."/>
            <person name="Hayes R."/>
            <person name="Keri Z."/>
            <person name="LaButti K."/>
            <person name="Lipzen A."/>
            <person name="Lombard V."/>
            <person name="Magnuson J."/>
            <person name="Maillard F."/>
            <person name="Morin E."/>
            <person name="Murat C."/>
            <person name="Nolan M."/>
            <person name="Ohm R."/>
            <person name="Pangilinan J."/>
            <person name="Pereira M."/>
            <person name="Perotto S."/>
            <person name="Peter M."/>
            <person name="Riley R."/>
            <person name="Sitrit Y."/>
            <person name="Stielow B."/>
            <person name="Szollosi G."/>
            <person name="Zifcakova L."/>
            <person name="Stursova M."/>
            <person name="Spatafora J.W."/>
            <person name="Tedersoo L."/>
            <person name="Vaario L.-M."/>
            <person name="Yamada A."/>
            <person name="Yan M."/>
            <person name="Wang P."/>
            <person name="Xu J."/>
            <person name="Bruns T."/>
            <person name="Baldrian P."/>
            <person name="Vilgalys R."/>
            <person name="Henrissat B."/>
            <person name="Grigoriev I.V."/>
            <person name="Hibbett D."/>
            <person name="Nagy L.G."/>
            <person name="Martin F.M."/>
        </authorList>
    </citation>
    <scope>NUCLEOTIDE SEQUENCE</scope>
    <source>
        <strain evidence="1">Prilba</strain>
    </source>
</reference>
<name>A0A9P5MK92_9AGAM</name>
<keyword evidence="2" id="KW-1185">Reference proteome</keyword>
<gene>
    <name evidence="1" type="ORF">DFH94DRAFT_481874</name>
</gene>
<evidence type="ECO:0000313" key="2">
    <source>
        <dbReference type="Proteomes" id="UP000759537"/>
    </source>
</evidence>
<organism evidence="1 2">
    <name type="scientific">Russula ochroleuca</name>
    <dbReference type="NCBI Taxonomy" id="152965"/>
    <lineage>
        <taxon>Eukaryota</taxon>
        <taxon>Fungi</taxon>
        <taxon>Dikarya</taxon>
        <taxon>Basidiomycota</taxon>
        <taxon>Agaricomycotina</taxon>
        <taxon>Agaricomycetes</taxon>
        <taxon>Russulales</taxon>
        <taxon>Russulaceae</taxon>
        <taxon>Russula</taxon>
    </lineage>
</organism>
<protein>
    <submittedName>
        <fullName evidence="1">Uncharacterized protein</fullName>
    </submittedName>
</protein>
<dbReference type="Proteomes" id="UP000759537">
    <property type="component" value="Unassembled WGS sequence"/>
</dbReference>
<reference evidence="1" key="2">
    <citation type="journal article" date="2020" name="Nat. Commun.">
        <title>Large-scale genome sequencing of mycorrhizal fungi provides insights into the early evolution of symbiotic traits.</title>
        <authorList>
            <person name="Miyauchi S."/>
            <person name="Kiss E."/>
            <person name="Kuo A."/>
            <person name="Drula E."/>
            <person name="Kohler A."/>
            <person name="Sanchez-Garcia M."/>
            <person name="Morin E."/>
            <person name="Andreopoulos B."/>
            <person name="Barry K.W."/>
            <person name="Bonito G."/>
            <person name="Buee M."/>
            <person name="Carver A."/>
            <person name="Chen C."/>
            <person name="Cichocki N."/>
            <person name="Clum A."/>
            <person name="Culley D."/>
            <person name="Crous P.W."/>
            <person name="Fauchery L."/>
            <person name="Girlanda M."/>
            <person name="Hayes R.D."/>
            <person name="Keri Z."/>
            <person name="LaButti K."/>
            <person name="Lipzen A."/>
            <person name="Lombard V."/>
            <person name="Magnuson J."/>
            <person name="Maillard F."/>
            <person name="Murat C."/>
            <person name="Nolan M."/>
            <person name="Ohm R.A."/>
            <person name="Pangilinan J."/>
            <person name="Pereira M.F."/>
            <person name="Perotto S."/>
            <person name="Peter M."/>
            <person name="Pfister S."/>
            <person name="Riley R."/>
            <person name="Sitrit Y."/>
            <person name="Stielow J.B."/>
            <person name="Szollosi G."/>
            <person name="Zifcakova L."/>
            <person name="Stursova M."/>
            <person name="Spatafora J.W."/>
            <person name="Tedersoo L."/>
            <person name="Vaario L.M."/>
            <person name="Yamada A."/>
            <person name="Yan M."/>
            <person name="Wang P."/>
            <person name="Xu J."/>
            <person name="Bruns T."/>
            <person name="Baldrian P."/>
            <person name="Vilgalys R."/>
            <person name="Dunand C."/>
            <person name="Henrissat B."/>
            <person name="Grigoriev I.V."/>
            <person name="Hibbett D."/>
            <person name="Nagy L.G."/>
            <person name="Martin F.M."/>
        </authorList>
    </citation>
    <scope>NUCLEOTIDE SEQUENCE</scope>
    <source>
        <strain evidence="1">Prilba</strain>
    </source>
</reference>
<accession>A0A9P5MK92</accession>
<dbReference type="EMBL" id="WHVB01000082">
    <property type="protein sequence ID" value="KAF8463023.1"/>
    <property type="molecule type" value="Genomic_DNA"/>
</dbReference>
<dbReference type="AlphaFoldDB" id="A0A9P5MK92"/>
<sequence>MWIWSFNSLDQDPYLVAAFMMSTCNGGTFTMKSLPTGSMYYPGPSPKDDADYNLCMCTTIVYSLRSACGGCQGGTWIPWSEYKLRCAETPPAPSFPNAVPVGTRVPPWALLDVANDNNWDRHKSYAAGDTPECPKHLQHLECLERLKCLKRPRLWQFCPKYRHAYTYGGT</sequence>
<dbReference type="OrthoDB" id="3362711at2759"/>
<comment type="caution">
    <text evidence="1">The sequence shown here is derived from an EMBL/GenBank/DDBJ whole genome shotgun (WGS) entry which is preliminary data.</text>
</comment>
<evidence type="ECO:0000313" key="1">
    <source>
        <dbReference type="EMBL" id="KAF8463023.1"/>
    </source>
</evidence>